<keyword evidence="22" id="KW-0560">Oxidoreductase</keyword>
<evidence type="ECO:0000256" key="19">
    <source>
        <dbReference type="ARBA" id="ARBA00022900"/>
    </source>
</evidence>
<evidence type="ECO:0000256" key="7">
    <source>
        <dbReference type="ARBA" id="ARBA00008238"/>
    </source>
</evidence>
<reference evidence="29" key="2">
    <citation type="submission" date="2025-08" db="UniProtKB">
        <authorList>
            <consortium name="Ensembl"/>
        </authorList>
    </citation>
    <scope>IDENTIFICATION</scope>
</reference>
<dbReference type="GO" id="GO:0005783">
    <property type="term" value="C:endoplasmic reticulum"/>
    <property type="evidence" value="ECO:0007669"/>
    <property type="project" value="UniProtKB-SubCell"/>
</dbReference>
<evidence type="ECO:0000256" key="14">
    <source>
        <dbReference type="ARBA" id="ARBA00022690"/>
    </source>
</evidence>
<evidence type="ECO:0000256" key="9">
    <source>
        <dbReference type="ARBA" id="ARBA00022475"/>
    </source>
</evidence>
<dbReference type="InterPro" id="IPR022272">
    <property type="entry name" value="Lipocalin_CS"/>
</dbReference>
<keyword evidence="24" id="KW-0472">Membrane</keyword>
<dbReference type="GO" id="GO:0005829">
    <property type="term" value="C:cytosol"/>
    <property type="evidence" value="ECO:0007669"/>
    <property type="project" value="UniProtKB-SubCell"/>
</dbReference>
<evidence type="ECO:0000256" key="2">
    <source>
        <dbReference type="ARBA" id="ARBA00004202"/>
    </source>
</evidence>
<evidence type="ECO:0000256" key="25">
    <source>
        <dbReference type="ARBA" id="ARBA00023157"/>
    </source>
</evidence>
<dbReference type="GO" id="GO:0005743">
    <property type="term" value="C:mitochondrial inner membrane"/>
    <property type="evidence" value="ECO:0007669"/>
    <property type="project" value="UniProtKB-SubCell"/>
</dbReference>
<dbReference type="PRINTS" id="PR01215">
    <property type="entry name" value="A1MCGLOBULIN"/>
</dbReference>
<dbReference type="SUPFAM" id="SSF57362">
    <property type="entry name" value="BPTI-like"/>
    <property type="match status" value="2"/>
</dbReference>
<evidence type="ECO:0000256" key="26">
    <source>
        <dbReference type="ARBA" id="ARBA00023180"/>
    </source>
</evidence>
<keyword evidence="25" id="KW-1015">Disulfide bond</keyword>
<keyword evidence="23" id="KW-0496">Mitochondrion</keyword>
<evidence type="ECO:0000256" key="8">
    <source>
        <dbReference type="ARBA" id="ARBA00018905"/>
    </source>
</evidence>
<dbReference type="PROSITE" id="PS00280">
    <property type="entry name" value="BPTI_KUNITZ_1"/>
    <property type="match status" value="2"/>
</dbReference>
<dbReference type="AlphaFoldDB" id="A0AAY4AG50"/>
<dbReference type="PROSITE" id="PS50279">
    <property type="entry name" value="BPTI_KUNITZ_2"/>
    <property type="match status" value="2"/>
</dbReference>
<dbReference type="GO" id="GO:0031965">
    <property type="term" value="C:nuclear membrane"/>
    <property type="evidence" value="ECO:0007669"/>
    <property type="project" value="UniProtKB-SubCell"/>
</dbReference>
<keyword evidence="27" id="KW-0539">Nucleus</keyword>
<dbReference type="InterPro" id="IPR020901">
    <property type="entry name" value="Prtase_inh_Kunz-CS"/>
</dbReference>
<evidence type="ECO:0000256" key="6">
    <source>
        <dbReference type="ARBA" id="ARBA00004637"/>
    </source>
</evidence>
<keyword evidence="17" id="KW-0999">Mitochondrion inner membrane</keyword>
<dbReference type="GO" id="GO:0004867">
    <property type="term" value="F:serine-type endopeptidase inhibitor activity"/>
    <property type="evidence" value="ECO:0007669"/>
    <property type="project" value="UniProtKB-KW"/>
</dbReference>
<evidence type="ECO:0000256" key="3">
    <source>
        <dbReference type="ARBA" id="ARBA00004240"/>
    </source>
</evidence>
<evidence type="ECO:0000256" key="21">
    <source>
        <dbReference type="ARBA" id="ARBA00022991"/>
    </source>
</evidence>
<dbReference type="Gene3D" id="4.10.410.10">
    <property type="entry name" value="Pancreatic trypsin inhibitor Kunitz domain"/>
    <property type="match status" value="2"/>
</dbReference>
<dbReference type="CDD" id="cd22596">
    <property type="entry name" value="Kunitz_bikunin_1-like"/>
    <property type="match status" value="1"/>
</dbReference>
<dbReference type="GO" id="GO:0005886">
    <property type="term" value="C:plasma membrane"/>
    <property type="evidence" value="ECO:0007669"/>
    <property type="project" value="UniProtKB-SubCell"/>
</dbReference>
<keyword evidence="20" id="KW-0654">Proteoglycan</keyword>
<dbReference type="InterPro" id="IPR002968">
    <property type="entry name" value="A1-microglobln"/>
</dbReference>
<dbReference type="InterPro" id="IPR029856">
    <property type="entry name" value="AMBP"/>
</dbReference>
<evidence type="ECO:0000256" key="5">
    <source>
        <dbReference type="ARBA" id="ARBA00004514"/>
    </source>
</evidence>
<accession>A0AAY4AG50</accession>
<evidence type="ECO:0000256" key="15">
    <source>
        <dbReference type="ARBA" id="ARBA00022729"/>
    </source>
</evidence>
<evidence type="ECO:0000259" key="28">
    <source>
        <dbReference type="PROSITE" id="PS50279"/>
    </source>
</evidence>
<keyword evidence="16" id="KW-0677">Repeat</keyword>
<proteinExistence type="inferred from homology"/>
<dbReference type="PRINTS" id="PR00179">
    <property type="entry name" value="LIPOCALIN"/>
</dbReference>
<evidence type="ECO:0000256" key="24">
    <source>
        <dbReference type="ARBA" id="ARBA00023136"/>
    </source>
</evidence>
<keyword evidence="13" id="KW-0165">Cleavage on pair of basic residues</keyword>
<dbReference type="Pfam" id="PF00061">
    <property type="entry name" value="Lipocalin"/>
    <property type="match status" value="1"/>
</dbReference>
<keyword evidence="14" id="KW-0646">Protease inhibitor</keyword>
<reference evidence="29" key="3">
    <citation type="submission" date="2025-09" db="UniProtKB">
        <authorList>
            <consortium name="Ensembl"/>
        </authorList>
    </citation>
    <scope>IDENTIFICATION</scope>
</reference>
<evidence type="ECO:0000313" key="29">
    <source>
        <dbReference type="Ensembl" id="ENSDCDP00010006271.1"/>
    </source>
</evidence>
<reference evidence="29 30" key="1">
    <citation type="submission" date="2020-06" db="EMBL/GenBank/DDBJ databases">
        <authorList>
            <consortium name="Wellcome Sanger Institute Data Sharing"/>
        </authorList>
    </citation>
    <scope>NUCLEOTIDE SEQUENCE [LARGE SCALE GENOMIC DNA]</scope>
</reference>
<evidence type="ECO:0000256" key="23">
    <source>
        <dbReference type="ARBA" id="ARBA00023128"/>
    </source>
</evidence>
<sequence>MSCVEGHFLSLSSVSPSVAVVTNTMQAALLLFLVALVAPLSAGSPMSESEPITQENFDLNRFMGKWYEVAVGSSRQWVLRHKGQSLVGTLEVQKGANDKAVSLMKTRFRHGLCKQYSDEYELTDTPGRFKFRIFRWNGTMIIDSYVVHTNYDEYALVVMYRQRNGGNKTTSVQLYGRSPELRDTLLDDFKRVVRDQGLSEDNIIIKQNEGECTPVEVISRPSPQFQRARRAVQLPLAEEEASGSEPEDTPLFRGAVSCQAAPDSGPCFGMLQRFYYNSSLMACQGFTFGGCMGNQNNFGTEKECLQSCRTEAACRLPIESGSCKSAVDLWAFDPNVGKCVSFRYSGCQGNGNKFYTQKECEEYCGVIKDDGEFLNVN</sequence>
<evidence type="ECO:0000256" key="12">
    <source>
        <dbReference type="ARBA" id="ARBA00022530"/>
    </source>
</evidence>
<dbReference type="FunFam" id="4.10.410.10:FF:000005">
    <property type="entry name" value="Pancreatic trypsin inhibitor"/>
    <property type="match status" value="1"/>
</dbReference>
<dbReference type="GO" id="GO:0016491">
    <property type="term" value="F:oxidoreductase activity"/>
    <property type="evidence" value="ECO:0007669"/>
    <property type="project" value="UniProtKB-KW"/>
</dbReference>
<keyword evidence="10" id="KW-0963">Cytoplasm</keyword>
<dbReference type="CDD" id="cd22597">
    <property type="entry name" value="Kunitz_bikunin_2-like"/>
    <property type="match status" value="1"/>
</dbReference>
<evidence type="ECO:0000313" key="30">
    <source>
        <dbReference type="Proteomes" id="UP000694580"/>
    </source>
</evidence>
<dbReference type="PANTHER" id="PTHR46676">
    <property type="entry name" value="PROTEIN AMBP"/>
    <property type="match status" value="1"/>
</dbReference>
<evidence type="ECO:0000256" key="13">
    <source>
        <dbReference type="ARBA" id="ARBA00022685"/>
    </source>
</evidence>
<dbReference type="InterPro" id="IPR002223">
    <property type="entry name" value="Kunitz_BPTI"/>
</dbReference>
<dbReference type="Ensembl" id="ENSDCDT00010006484.1">
    <property type="protein sequence ID" value="ENSDCDP00010006271.1"/>
    <property type="gene ID" value="ENSDCDG00010002713.1"/>
</dbReference>
<dbReference type="PANTHER" id="PTHR46676:SF1">
    <property type="entry name" value="PROTEIN AMBP"/>
    <property type="match status" value="1"/>
</dbReference>
<keyword evidence="26" id="KW-0325">Glycoprotein</keyword>
<dbReference type="SUPFAM" id="SSF50814">
    <property type="entry name" value="Lipocalins"/>
    <property type="match status" value="1"/>
</dbReference>
<dbReference type="PROSITE" id="PS00213">
    <property type="entry name" value="LIPOCALIN"/>
    <property type="match status" value="1"/>
</dbReference>
<feature type="domain" description="BPTI/Kunitz inhibitor" evidence="28">
    <location>
        <begin position="314"/>
        <end position="364"/>
    </location>
</feature>
<dbReference type="Pfam" id="PF00014">
    <property type="entry name" value="Kunitz_BPTI"/>
    <property type="match status" value="2"/>
</dbReference>
<protein>
    <recommendedName>
        <fullName evidence="8">Protein AMBP</fullName>
    </recommendedName>
</protein>
<keyword evidence="18" id="KW-0256">Endoplasmic reticulum</keyword>
<comment type="subcellular location">
    <subcellularLocation>
        <location evidence="2">Cell membrane</location>
        <topology evidence="2">Peripheral membrane protein</topology>
    </subcellularLocation>
    <subcellularLocation>
        <location evidence="5">Cytoplasm</location>
        <location evidence="5">Cytosol</location>
    </subcellularLocation>
    <subcellularLocation>
        <location evidence="3">Endoplasmic reticulum</location>
    </subcellularLocation>
    <subcellularLocation>
        <location evidence="6">Mitochondrion inner membrane</location>
        <topology evidence="6">Peripheral membrane protein</topology>
    </subcellularLocation>
    <subcellularLocation>
        <location evidence="1">Nucleus membrane</location>
    </subcellularLocation>
    <subcellularLocation>
        <location evidence="4">Secreted</location>
        <location evidence="4">Extracellular space</location>
        <location evidence="4">Extracellular matrix</location>
    </subcellularLocation>
</comment>
<feature type="domain" description="BPTI/Kunitz inhibitor" evidence="28">
    <location>
        <begin position="258"/>
        <end position="308"/>
    </location>
</feature>
<comment type="similarity">
    <text evidence="7">In the N-terminal section; belongs to the calycin superfamily. Lipocalin family.</text>
</comment>
<keyword evidence="12" id="KW-0272">Extracellular matrix</keyword>
<dbReference type="InterPro" id="IPR036880">
    <property type="entry name" value="Kunitz_BPTI_sf"/>
</dbReference>
<dbReference type="Proteomes" id="UP000694580">
    <property type="component" value="Chromosome 3"/>
</dbReference>
<organism evidence="29 30">
    <name type="scientific">Denticeps clupeoides</name>
    <name type="common">denticle herring</name>
    <dbReference type="NCBI Taxonomy" id="299321"/>
    <lineage>
        <taxon>Eukaryota</taxon>
        <taxon>Metazoa</taxon>
        <taxon>Chordata</taxon>
        <taxon>Craniata</taxon>
        <taxon>Vertebrata</taxon>
        <taxon>Euteleostomi</taxon>
        <taxon>Actinopterygii</taxon>
        <taxon>Neopterygii</taxon>
        <taxon>Teleostei</taxon>
        <taxon>Clupei</taxon>
        <taxon>Clupeiformes</taxon>
        <taxon>Denticipitoidei</taxon>
        <taxon>Denticipitidae</taxon>
        <taxon>Denticeps</taxon>
    </lineage>
</organism>
<evidence type="ECO:0000256" key="17">
    <source>
        <dbReference type="ARBA" id="ARBA00022792"/>
    </source>
</evidence>
<evidence type="ECO:0000256" key="18">
    <source>
        <dbReference type="ARBA" id="ARBA00022824"/>
    </source>
</evidence>
<dbReference type="InterPro" id="IPR000566">
    <property type="entry name" value="Lipocln_cytosolic_FA-bd_dom"/>
</dbReference>
<evidence type="ECO:0000256" key="10">
    <source>
        <dbReference type="ARBA" id="ARBA00022490"/>
    </source>
</evidence>
<evidence type="ECO:0000256" key="4">
    <source>
        <dbReference type="ARBA" id="ARBA00004498"/>
    </source>
</evidence>
<dbReference type="GeneTree" id="ENSGT00940000160109"/>
<gene>
    <name evidence="29" type="primary">ambp</name>
</gene>
<dbReference type="InterPro" id="IPR012674">
    <property type="entry name" value="Calycin"/>
</dbReference>
<dbReference type="PRINTS" id="PR00759">
    <property type="entry name" value="BASICPTASE"/>
</dbReference>
<dbReference type="SMART" id="SM00131">
    <property type="entry name" value="KU"/>
    <property type="match status" value="2"/>
</dbReference>
<evidence type="ECO:0000256" key="16">
    <source>
        <dbReference type="ARBA" id="ARBA00022737"/>
    </source>
</evidence>
<evidence type="ECO:0000256" key="1">
    <source>
        <dbReference type="ARBA" id="ARBA00004126"/>
    </source>
</evidence>
<evidence type="ECO:0000256" key="20">
    <source>
        <dbReference type="ARBA" id="ARBA00022974"/>
    </source>
</evidence>
<evidence type="ECO:0000256" key="27">
    <source>
        <dbReference type="ARBA" id="ARBA00023242"/>
    </source>
</evidence>
<keyword evidence="30" id="KW-1185">Reference proteome</keyword>
<keyword evidence="11" id="KW-0964">Secreted</keyword>
<keyword evidence="15" id="KW-0732">Signal</keyword>
<name>A0AAY4AG50_9TELE</name>
<keyword evidence="19" id="KW-0722">Serine protease inhibitor</keyword>
<keyword evidence="21" id="KW-0157">Chromophore</keyword>
<dbReference type="Gene3D" id="2.40.128.20">
    <property type="match status" value="1"/>
</dbReference>
<evidence type="ECO:0000256" key="22">
    <source>
        <dbReference type="ARBA" id="ARBA00023002"/>
    </source>
</evidence>
<evidence type="ECO:0000256" key="11">
    <source>
        <dbReference type="ARBA" id="ARBA00022525"/>
    </source>
</evidence>
<keyword evidence="9" id="KW-1003">Cell membrane</keyword>